<feature type="region of interest" description="Disordered" evidence="1">
    <location>
        <begin position="293"/>
        <end position="313"/>
    </location>
</feature>
<evidence type="ECO:0000313" key="3">
    <source>
        <dbReference type="Proteomes" id="UP001197378"/>
    </source>
</evidence>
<evidence type="ECO:0000313" key="2">
    <source>
        <dbReference type="EMBL" id="MBU2788732.1"/>
    </source>
</evidence>
<sequence>MENPITKTQPKALSETEEMQKRIEALADLAKQREQEEQPAQVCKVVQLPLWPDQVRAVPNVCLRSALFGAIRKGRRRYLQDEVIAAVDGLEVRYRGERLDQRDLDVYESLLHLLRDQPLGKECHTTSYALLKLMGMRDTGGERGSRAVLHRSLMRLGANMVEIETRSYSYAGSLVDEVHQDKKTREYAILLNPKLKAFFAPDQYTQIQWAIRRELEGHQLAQWLHGFYSSHAKPYPMKIETLHRLCGSEAELMSDFAKKLRKALDAVSDACTVHGEAFRYCVEDGLVSLDQTPSRSQQRHIIQQTAKRKRPGV</sequence>
<accession>A0AAE2YQY1</accession>
<dbReference type="InterPro" id="IPR010751">
    <property type="entry name" value="TrfA"/>
</dbReference>
<protein>
    <recommendedName>
        <fullName evidence="4">TrfA protein</fullName>
    </recommendedName>
</protein>
<dbReference type="RefSeq" id="WP_215885744.1">
    <property type="nucleotide sequence ID" value="NZ_JAAXYO010000156.1"/>
</dbReference>
<reference evidence="2" key="1">
    <citation type="journal article" date="2021" name="ISME J.">
        <title>Genomic evolution of the class Acidithiobacillia: deep-branching Proteobacteria living in extreme acidic conditions.</title>
        <authorList>
            <person name="Moya-Beltran A."/>
            <person name="Beard S."/>
            <person name="Rojas-Villalobos C."/>
            <person name="Issotta F."/>
            <person name="Gallardo Y."/>
            <person name="Ulloa R."/>
            <person name="Giaveno A."/>
            <person name="Degli Esposti M."/>
            <person name="Johnson D.B."/>
            <person name="Quatrini R."/>
        </authorList>
    </citation>
    <scope>NUCLEOTIDE SEQUENCE</scope>
    <source>
        <strain evidence="2">VAN18-1</strain>
    </source>
</reference>
<evidence type="ECO:0000256" key="1">
    <source>
        <dbReference type="SAM" id="MobiDB-lite"/>
    </source>
</evidence>
<dbReference type="AlphaFoldDB" id="A0AAE2YQY1"/>
<name>A0AAE2YQY1_9PROT</name>
<comment type="caution">
    <text evidence="2">The sequence shown here is derived from an EMBL/GenBank/DDBJ whole genome shotgun (WGS) entry which is preliminary data.</text>
</comment>
<feature type="compositionally biased region" description="Polar residues" evidence="1">
    <location>
        <begin position="293"/>
        <end position="305"/>
    </location>
</feature>
<dbReference type="Pfam" id="PF07042">
    <property type="entry name" value="TrfA"/>
    <property type="match status" value="1"/>
</dbReference>
<dbReference type="Proteomes" id="UP001197378">
    <property type="component" value="Unassembled WGS sequence"/>
</dbReference>
<proteinExistence type="predicted"/>
<dbReference type="EMBL" id="JAAXYO010000156">
    <property type="protein sequence ID" value="MBU2788732.1"/>
    <property type="molecule type" value="Genomic_DNA"/>
</dbReference>
<organism evidence="2 3">
    <name type="scientific">Igneacidithiobacillus copahuensis</name>
    <dbReference type="NCBI Taxonomy" id="2724909"/>
    <lineage>
        <taxon>Bacteria</taxon>
        <taxon>Pseudomonadati</taxon>
        <taxon>Pseudomonadota</taxon>
        <taxon>Acidithiobacillia</taxon>
        <taxon>Acidithiobacillales</taxon>
        <taxon>Acidithiobacillaceae</taxon>
        <taxon>Igneacidithiobacillus</taxon>
    </lineage>
</organism>
<gene>
    <name evidence="2" type="ORF">HFQ13_11070</name>
</gene>
<evidence type="ECO:0008006" key="4">
    <source>
        <dbReference type="Google" id="ProtNLM"/>
    </source>
</evidence>
<keyword evidence="3" id="KW-1185">Reference proteome</keyword>